<protein>
    <submittedName>
        <fullName evidence="3">Uncharacterized protein DUF222</fullName>
    </submittedName>
</protein>
<comment type="caution">
    <text evidence="3">The sequence shown here is derived from an EMBL/GenBank/DDBJ whole genome shotgun (WGS) entry which is preliminary data.</text>
</comment>
<evidence type="ECO:0000313" key="3">
    <source>
        <dbReference type="EMBL" id="PVZ07678.1"/>
    </source>
</evidence>
<name>A0A2U1F684_9PSEU</name>
<feature type="compositionally biased region" description="Gly residues" evidence="1">
    <location>
        <begin position="279"/>
        <end position="289"/>
    </location>
</feature>
<evidence type="ECO:0000313" key="4">
    <source>
        <dbReference type="Proteomes" id="UP000245639"/>
    </source>
</evidence>
<feature type="compositionally biased region" description="Pro residues" evidence="1">
    <location>
        <begin position="743"/>
        <end position="753"/>
    </location>
</feature>
<feature type="compositionally biased region" description="Acidic residues" evidence="1">
    <location>
        <begin position="759"/>
        <end position="775"/>
    </location>
</feature>
<feature type="compositionally biased region" description="Acidic residues" evidence="1">
    <location>
        <begin position="407"/>
        <end position="418"/>
    </location>
</feature>
<feature type="compositionally biased region" description="Acidic residues" evidence="1">
    <location>
        <begin position="333"/>
        <end position="348"/>
    </location>
</feature>
<feature type="region of interest" description="Disordered" evidence="1">
    <location>
        <begin position="631"/>
        <end position="650"/>
    </location>
</feature>
<feature type="compositionally biased region" description="Low complexity" evidence="1">
    <location>
        <begin position="460"/>
        <end position="471"/>
    </location>
</feature>
<feature type="region of interest" description="Disordered" evidence="1">
    <location>
        <begin position="727"/>
        <end position="818"/>
    </location>
</feature>
<feature type="compositionally biased region" description="Acidic residues" evidence="1">
    <location>
        <begin position="437"/>
        <end position="453"/>
    </location>
</feature>
<feature type="compositionally biased region" description="Low complexity" evidence="1">
    <location>
        <begin position="349"/>
        <end position="363"/>
    </location>
</feature>
<gene>
    <name evidence="3" type="ORF">C8D89_11149</name>
</gene>
<feature type="compositionally biased region" description="Gly residues" evidence="1">
    <location>
        <begin position="419"/>
        <end position="436"/>
    </location>
</feature>
<organism evidence="3 4">
    <name type="scientific">Actinomycetospora cinnamomea</name>
    <dbReference type="NCBI Taxonomy" id="663609"/>
    <lineage>
        <taxon>Bacteria</taxon>
        <taxon>Bacillati</taxon>
        <taxon>Actinomycetota</taxon>
        <taxon>Actinomycetes</taxon>
        <taxon>Pseudonocardiales</taxon>
        <taxon>Pseudonocardiaceae</taxon>
        <taxon>Actinomycetospora</taxon>
    </lineage>
</organism>
<dbReference type="Proteomes" id="UP000245639">
    <property type="component" value="Unassembled WGS sequence"/>
</dbReference>
<evidence type="ECO:0000256" key="1">
    <source>
        <dbReference type="SAM" id="MobiDB-lite"/>
    </source>
</evidence>
<feature type="compositionally biased region" description="Gly residues" evidence="1">
    <location>
        <begin position="303"/>
        <end position="312"/>
    </location>
</feature>
<dbReference type="AlphaFoldDB" id="A0A2U1F684"/>
<dbReference type="RefSeq" id="WP_116709744.1">
    <property type="nucleotide sequence ID" value="NZ_QEKW01000011.1"/>
</dbReference>
<dbReference type="Pfam" id="PF02720">
    <property type="entry name" value="DUF222"/>
    <property type="match status" value="1"/>
</dbReference>
<dbReference type="OrthoDB" id="5241234at2"/>
<feature type="region of interest" description="Disordered" evidence="1">
    <location>
        <begin position="481"/>
        <end position="500"/>
    </location>
</feature>
<accession>A0A2U1F684</accession>
<feature type="region of interest" description="Disordered" evidence="1">
    <location>
        <begin position="274"/>
        <end position="472"/>
    </location>
</feature>
<keyword evidence="4" id="KW-1185">Reference proteome</keyword>
<dbReference type="InterPro" id="IPR003870">
    <property type="entry name" value="DUF222"/>
</dbReference>
<dbReference type="EMBL" id="QEKW01000011">
    <property type="protein sequence ID" value="PVZ07678.1"/>
    <property type="molecule type" value="Genomic_DNA"/>
</dbReference>
<feature type="compositionally biased region" description="Basic and acidic residues" evidence="1">
    <location>
        <begin position="779"/>
        <end position="793"/>
    </location>
</feature>
<evidence type="ECO:0000259" key="2">
    <source>
        <dbReference type="Pfam" id="PF02720"/>
    </source>
</evidence>
<feature type="compositionally biased region" description="Acidic residues" evidence="1">
    <location>
        <begin position="314"/>
        <end position="325"/>
    </location>
</feature>
<feature type="compositionally biased region" description="Acidic residues" evidence="1">
    <location>
        <begin position="375"/>
        <end position="398"/>
    </location>
</feature>
<proteinExistence type="predicted"/>
<dbReference type="CDD" id="cd00085">
    <property type="entry name" value="HNHc"/>
    <property type="match status" value="1"/>
</dbReference>
<dbReference type="InterPro" id="IPR003615">
    <property type="entry name" value="HNH_nuc"/>
</dbReference>
<feature type="domain" description="DUF222" evidence="2">
    <location>
        <begin position="86"/>
        <end position="228"/>
    </location>
</feature>
<reference evidence="3 4" key="1">
    <citation type="submission" date="2018-04" db="EMBL/GenBank/DDBJ databases">
        <title>Genomic Encyclopedia of Type Strains, Phase IV (KMG-IV): sequencing the most valuable type-strain genomes for metagenomic binning, comparative biology and taxonomic classification.</title>
        <authorList>
            <person name="Goeker M."/>
        </authorList>
    </citation>
    <scope>NUCLEOTIDE SEQUENCE [LARGE SCALE GENOMIC DNA]</scope>
    <source>
        <strain evidence="3 4">DSM 45771</strain>
    </source>
</reference>
<sequence>MSIEQESRPGLAAELGAAAPDAGLVGLLEGIDPATLGGEALGAHVQARWRVHNRAEAQLLEGLHHLGRAEDGRPGRRPELDEFSGDELRGLLGWSRTMATRRLDLADDLFVRLPEVGDALHEGVIDEPKARTICEWTGDLAEDHAHRVCGVVLGEAPGLPVGALQERIEQIAVSLDPDWAERRRRRAESRARVILSANPSGTATLSFVDAPVPEGIASQARIDGLAAAIRRLGVLTPVAQLRLQVGMRLLDGSTAGMDDRSVALLLASEYHAANTPEATGGGGGGGGGGGDRRVGPDDAPAGTGPGDTGPGDTGSDDTGSDDSADDGSAGDGSADDGSADDGSADDGSDSGPNDDGPDSGPNDDGPDDGPRDGPDGDGPDGDGPDGDGPDGDGPDGDGPDGGGPDGDGPDGDGPDGDGPDGGGPDGDGPDGGGPDGDGPDGDGPDGDGPDGDGPDGPGEGPRSPSGEGASGEVDEQGVLDLVIPTDGPGPPPLEVPEPRAGRVRQGIVEVRLRLTTALGLDDHPGTVPGFGVVLAHDARGMILERPDAEWRVVLTDDDGRLQHVLLARRRPPPPRGRQRTPGRRAPRSAAIVELQVPTTVLAALRPDEHGAWAPLLVELQHRLTELGGVAARSRPPDADTGPDQWARRRPGAEVERWVQVRDRHCLAPSCRRPAHRAELDHTRDHALRGPTASWNLGALCTHDHRAEHVAGWQLTQPAPGRFVIRTRAGITHTTEPRRVIEPLPAPRPAARPRPLPDDGWNDDPWPDDDDPDPDPPAEPVRRITDNRNADRRTTGRRRTPTPTPRPTPTADLDDPPPF</sequence>